<evidence type="ECO:0000256" key="1">
    <source>
        <dbReference type="ARBA" id="ARBA00004141"/>
    </source>
</evidence>
<dbReference type="EMBL" id="UYSG01010909">
    <property type="protein sequence ID" value="VDL59476.1"/>
    <property type="molecule type" value="Genomic_DNA"/>
</dbReference>
<evidence type="ECO:0000256" key="2">
    <source>
        <dbReference type="ARBA" id="ARBA00007965"/>
    </source>
</evidence>
<dbReference type="Proteomes" id="UP000274504">
    <property type="component" value="Unassembled WGS sequence"/>
</dbReference>
<dbReference type="OrthoDB" id="445152at2759"/>
<reference evidence="9 10" key="2">
    <citation type="submission" date="2018-11" db="EMBL/GenBank/DDBJ databases">
        <authorList>
            <consortium name="Pathogen Informatics"/>
        </authorList>
    </citation>
    <scope>NUCLEOTIDE SEQUENCE [LARGE SCALE GENOMIC DNA]</scope>
</reference>
<feature type="region of interest" description="Disordered" evidence="7">
    <location>
        <begin position="104"/>
        <end position="124"/>
    </location>
</feature>
<dbReference type="SUPFAM" id="SSF103473">
    <property type="entry name" value="MFS general substrate transporter"/>
    <property type="match status" value="1"/>
</dbReference>
<dbReference type="PANTHER" id="PTHR12517:SF0">
    <property type="entry name" value="INTERMEMBRANE LIPID TRANSFER PROTEIN VPS13B"/>
    <property type="match status" value="1"/>
</dbReference>
<keyword evidence="4" id="KW-0812">Transmembrane</keyword>
<dbReference type="PANTHER" id="PTHR12517">
    <property type="entry name" value="VACUOLAR PROTEIN SORTING-ASSOCIATED PROTEIN 13B"/>
    <property type="match status" value="1"/>
</dbReference>
<evidence type="ECO:0000256" key="5">
    <source>
        <dbReference type="ARBA" id="ARBA00022989"/>
    </source>
</evidence>
<keyword evidence="5" id="KW-1133">Transmembrane helix</keyword>
<reference evidence="11" key="1">
    <citation type="submission" date="2016-04" db="UniProtKB">
        <authorList>
            <consortium name="WormBaseParasite"/>
        </authorList>
    </citation>
    <scope>IDENTIFICATION</scope>
</reference>
<dbReference type="STRING" id="6216.A0A0R3SQ39"/>
<name>A0A0R3SQ39_HYMDI</name>
<dbReference type="WBParaSite" id="HDID_0000716001-mRNA-1">
    <property type="protein sequence ID" value="HDID_0000716001-mRNA-1"/>
    <property type="gene ID" value="HDID_0000716001"/>
</dbReference>
<keyword evidence="6" id="KW-0472">Membrane</keyword>
<dbReference type="InterPro" id="IPR039782">
    <property type="entry name" value="VPS13B"/>
</dbReference>
<evidence type="ECO:0000256" key="4">
    <source>
        <dbReference type="ARBA" id="ARBA00022692"/>
    </source>
</evidence>
<dbReference type="GO" id="GO:0005337">
    <property type="term" value="F:nucleoside transmembrane transporter activity"/>
    <property type="evidence" value="ECO:0007669"/>
    <property type="project" value="InterPro"/>
</dbReference>
<keyword evidence="3" id="KW-0813">Transport</keyword>
<dbReference type="Pfam" id="PF01733">
    <property type="entry name" value="Nucleoside_tran"/>
    <property type="match status" value="1"/>
</dbReference>
<dbReference type="InterPro" id="IPR002259">
    <property type="entry name" value="Eqnu_transpt"/>
</dbReference>
<accession>A0A0R3SQ39</accession>
<evidence type="ECO:0000259" key="8">
    <source>
        <dbReference type="Pfam" id="PF12624"/>
    </source>
</evidence>
<proteinExistence type="inferred from homology"/>
<evidence type="ECO:0000256" key="6">
    <source>
        <dbReference type="ARBA" id="ARBA00023136"/>
    </source>
</evidence>
<dbReference type="InterPro" id="IPR026854">
    <property type="entry name" value="VPS13_N"/>
</dbReference>
<organism evidence="11">
    <name type="scientific">Hymenolepis diminuta</name>
    <name type="common">Rat tapeworm</name>
    <dbReference type="NCBI Taxonomy" id="6216"/>
    <lineage>
        <taxon>Eukaryota</taxon>
        <taxon>Metazoa</taxon>
        <taxon>Spiralia</taxon>
        <taxon>Lophotrochozoa</taxon>
        <taxon>Platyhelminthes</taxon>
        <taxon>Cestoda</taxon>
        <taxon>Eucestoda</taxon>
        <taxon>Cyclophyllidea</taxon>
        <taxon>Hymenolepididae</taxon>
        <taxon>Hymenolepis</taxon>
    </lineage>
</organism>
<dbReference type="InterPro" id="IPR036259">
    <property type="entry name" value="MFS_trans_sf"/>
</dbReference>
<dbReference type="GO" id="GO:0016020">
    <property type="term" value="C:membrane"/>
    <property type="evidence" value="ECO:0007669"/>
    <property type="project" value="UniProtKB-SubCell"/>
</dbReference>
<evidence type="ECO:0000256" key="7">
    <source>
        <dbReference type="SAM" id="MobiDB-lite"/>
    </source>
</evidence>
<gene>
    <name evidence="9" type="ORF">HDID_LOCUS7158</name>
</gene>
<comment type="similarity">
    <text evidence="2">Belongs to the SLC29A/ENT transporter (TC 2.A.57) family.</text>
</comment>
<evidence type="ECO:0000313" key="9">
    <source>
        <dbReference type="EMBL" id="VDL59476.1"/>
    </source>
</evidence>
<feature type="domain" description="Chorein N-terminal" evidence="8">
    <location>
        <begin position="8"/>
        <end position="209"/>
    </location>
</feature>
<evidence type="ECO:0000256" key="3">
    <source>
        <dbReference type="ARBA" id="ARBA00022448"/>
    </source>
</evidence>
<dbReference type="Pfam" id="PF12624">
    <property type="entry name" value="VPS13_N"/>
    <property type="match status" value="1"/>
</dbReference>
<comment type="subcellular location">
    <subcellularLocation>
        <location evidence="1">Membrane</location>
        <topology evidence="1">Multi-pass membrane protein</topology>
    </subcellularLocation>
</comment>
<protein>
    <submittedName>
        <fullName evidence="11">Chorein_N domain-containing protein</fullName>
    </submittedName>
</protein>
<sequence length="4346" mass="483121">MQKIFSIETYLGPLLMRYIGKYVKLRDDQFQLSLWGGDAVLNYVELQYDIFEDLMPLPIGFKSGHIHELRIQVPWTRLGSSSIVITLNTVECVLAFKQPGESHRRKSEATSVPSADALNPSLDTPPPPSYLQSYLTRIWSNIEVVVSNLIVKFEEADAVISLNIRSLDCFPTLPNWQRGIENPSTGNYCLHRLLKFTDITLCVDRCDVKGRISAYQDPVIYRHSFEIRLQTIFTQKSSGLASICVANLYNPKLIELNLSQVQIPLITRLLEILLALSNKILKWDALSDSQVLGTQEIDAKMTNVVDEGVDTDPSQSQSWSQWVWSFVPSIPSFSSNLSDEEIFDYELDESGLEYLDGLETCNARAEYIKLLYDDALSSSSETAKFRRAQLFRLRKHHQLIPVLILGVLMKKIQINIKTVQRLNRSESIPSQTSSAKNLRRNEPMHDMLYLSIENLGFQCVQDAGHFASVQCGFGVLRITPAGEICPCGRKDAPLDSFPCLLEIQSKINGVDEKENSDKLLRTFCGLFERNELNSTGFICEQESDAQKEVVSSQPTLTNSYILPPFCRKHYLSSYGSDYPQNKLPLGIWFDTVSCKESENEGIDDNYENLPTGPVQYSFGRFLLDSVKVNFTLSISHRIQHFLRILADGSRHYKPCADWVALDVIPPQEPVDSWILQERMVHLRQFTPLSISRAQVLSLCVEVFPPVHGRSDDSLSSLKFEVDKIEALDSTPLDRVQLIFTMTHLYPSSGVISDVNSSFRKDLVRNDPLECKSWGRRDQISACFGIYVQNSDNEEEELRKNDVFFSFEEENPITKPLQVDLLNACYTRQLIRISNLRITLGKWTTPILSPLSITLAQRKLLFAESWPKHLVNEIVTRENSVILHPQVHLSLNAFSVRSLSAYGIFLSSNCRTILTGLSYYFHNETYSENEGFCAPPNERRLASFFRSSFEEQPNFLNLNAKGSASFFSQSGKSKSVTSATLETSTIIGNLVNSLNGTICPIFDRSSIDSSQMLSIHIERKIVSGFGDIQYPALIVMKADSLKFVLTSALIEWFKDVTMKLEKSWEAFEEESTTEKFSIKSQSCVSAQKLDLQGSTSRNAKSINQSVSSQNKPGESTYVMVTEPEKISIAGPIIYLCPVNDHYSTDDSSAWFTSLSSSNRAKVVQISFPRIEITGPSTHSLESFQSQPCPPPIDEFPRIRLYSLEFEAKQMEEEKKLMRRILSNPESEAPESLNPSRLKWDCQASGIEISARMSPSPLFQMGKVEFTLSFTISLPKPTADPSSIDWDLVIKLSSDETTDSNSSPNLKDAIQFLKTISDIQSEIGILISKIGVTKHLIFPQAKGKEGVIPSASSISTAPEVVPCESGAFSSSSMVSHATYTSSLHPLSMSERASHRISLKLPENENSRILVRGSVQLTLPSTTGQLYLNDDGISAIRWEIEGFGVSTLISHSTSFIHFRTKFERICLLLQTRDRCYPLLSPKNWHLRPFQNVTPCPGSDYSVESNVVASRPKPITPQGGDGENEIDITPSRLYQPTSIFTLSLIRCSAGVLRKVFAGKRFTHWLDRESEQFLQRDKFMECKNSSPPFVNCIYFRVKPMDVVLCPQLVAHIRDAFGEGSDPDKVMSECGTKTPLAVVRAPLPGHCMPLVFAAANEMRFFLPSPGLMNPKIDGAAQIDTIVLTVGALRLHPFPTNSITSRPEPSGITSTKPVYLKTTIGSPLEDRQFILHLDSLACWAVKIVNSLNCSKIPHRFDYQPTLAGQYPAFEWNQAATRLSDVKDAIWVLPVLRSLNVTAIYAAPVCDNSLVSGQKRILLDSALEVNISHDIIITLCVSFLKSYLSHLSDALTSTSAVQPSKIRQNSERPCQYVPRMLLTCGLMRCVIWERRSTAENIWDFLVADLIQPHLMWSPEGLNAAINDLRVYLRTFSDEANSKFQRSVLWIPTLPKPSDREVSIVPSCLPLPYVEESSHCHASDGVCFSTFGDEELFVVNLSRQNSKDDLFEATARVQRNISLVLTPAMLMCLTTLSKPFQSSNVSTELIKDADRSTFSIPAYAVKSLSEVSFSSRSISIGLITPEDKAKFSVEVITLKGSSTNRKDWRSLDSRLRVSNITVSLDHFQCIPSGAELYLKFSIEMSSVNPSIISAQLEISRGTRLTLPLGEEIERFTRALGCVNNCSATTNKKIRPFQFLPQRQIFIDDLRQKSAYDFSVYVPTGPSGLGDTSRWVPLPFEIVFADCDQFSQEALAEERCATMTWTFPEPRQIMRLSVNPVPLVYENDYGKTGGIMLPARLQYWSEQIGEYGGFVTYATFELREDTTVDVSLPEISENQQTLKKAHRHGLVHRPSGNEKEDIFWGSKADLTTTDLPIVAATWRIIVSCVGQCSSATNSTGPFPIFLSPYALAACTYIDSVYIPELTRPISIRFKLNDFCLSSLKKTKQTSLEIGCLTVSNLRGLLATSFQTDLMPLWSFSLDLATVHVFDPHGAHLQLLGQAERIYGVSGDVSISVGSCCLCCSSTLVYALQSILNEDSTEGWTIRNRTDEQICVEQYFAGGETNEPSAEALKDVTRFIIDAGDYKCSWRPIVLPKADSRNRTISLRVKTSTDWSVPISITWPPVHNTSTISYPIKWLSTGEEKETSHTLFLLIPPRPSSGIPGEVIIQPSFNIENNLPISISITLPGVINKCIEPCSTHGICVPLDNFDFSLSASYTNSTTKIAWNELASAKRKIILLPIGENVSPILLKVDNPSGSIRSITLTPALNITSAFPMPLTLEVTTKSDVHFLILSSGNFSKHVDIPQKSLKSVMVSFQPGSHPTFNFRYPNLSPVFDSPLSLPLETASNQIDVFIQPWLLLSNHSGINLQIFTADSLEDINHPDDSGPDLNDGASFIPATGERLLKLGIHYKGEVVWSPPILVHNSVFAPAQSLAPKDSSSDGTLVILTASGTKHQRGKRRSIGQTPADAVVNLNRDQPLSSISIRLGGLICSLSVRLNISEQSLKGSGNGEIVTLRIEPLLQLKNRSNRALLCKPIAAPNIQIQQSLYIASVDELNGEVVALPSSVDEKFIPLLFWNFTHPDVVFKGVDSKGILFAHLLVLRSRLGVFWSRSLQLDEITSTDGVRMFESTGPLRRYYHVSLTGYDEDGNSNEYSLLLTLSNESGPGIWTLYLDNMSTSLSATLGCNLINTTNHSIEASIEFHDFHKFPVSNALPCAYPRGGKLTIIPQSGLDRLVGMQAFDEPPTSDFLHLESTALSLHLNSDEVTVKLIDCDRKPLSLTFSETVIFIWRVVDQAVPSSIQLVIFTEKNPPPHSIPPVERPLSLSIYIDTVLIFMIISGSLLKQDDSRLRNFVRISIRCIDGSFFRNGHLSVSEFSVTSSMIQVDNLAQLTSSTFDFPVLLRSVLSHAVEGNSTGSFSCSGQIRQIQPFSDLLLDKFDLRLPSIEAYLEDSVLYTLISWIDDLKSVRSQKVESANTNDQFPAILCLRDLHIHPVAIQLALKAKMGFHISCKTTQFRLNKFARSEAVLQASTLVAQLSTHYISQVLIRAGIVLGSLELIGNPVSLVASFAEGVSDLVNFADSEKAVSKEHLDPLRGLARGLVSVVKHTTGGVCNSVTGMASSVARNLHELSLDAEHIQRTTETRQRHHPIGLGDGLALGLSEFGVSLLGGLAGIAHHPLFALVDSTPTMLSPMSPDTQDTISSSLTSTSIVSTAEALAGGVGRGLVGLVAKPLAGVADLVAYTGTGFMHGMGTGWGITPSPSHMSCPILPPDAIQLVDTSLLHDWSCTLMRRLDLPQFRDYLWSGLGTDTNHVVLTWLCLPYPGSLFAVEFKSAVQTIRAGVIPVNVADASVEEEWEDILAKDASNSEIPSLLSRCRLSGGDKAVLKRVLQRSSRSEEITREVDGDAVTIESSPHLERYFVDYKLNTTISEKADYRINFLGYIGIASQFPNLIMAAFNTFFQKKSSTSNPTFRFMVVMGLELVILILTTIMVFVDTSNGCVGIHQTLTFGLAAFLPMKYSNAVIMGTNICGVFVASVNMLVKGLAEIWGESERSIIITRTCYFAVATIYVVVCVLTYISLRRLEFVRFYLNLKGSDNVEEIDATQEATTLVTKNTPEDVEDKSEEGPVATCSPRDFVEGQMLNDNTDKVEDDEGISAWDTLRNCFAVCCFAGAEGHRLCEAYWRRYKETFRECWLQCLTVWMVFVCTLALFPSVQSTIKPSDPSYIIKESWFVDITCFFFFNLFALLGCVVSNWPGARFLWVPVLLRLIFFVPFFLLSNYRIDGRVADRRMPLWITNDHIYVFGSIVFAFTSGYFSSLAMMYAPMRSPPERAGLAGLLASFFLIFGVFCGCNLTRLLMAFL</sequence>
<evidence type="ECO:0000313" key="11">
    <source>
        <dbReference type="WBParaSite" id="HDID_0000716001-mRNA-1"/>
    </source>
</evidence>
<evidence type="ECO:0000313" key="10">
    <source>
        <dbReference type="Proteomes" id="UP000274504"/>
    </source>
</evidence>